<name>A0A7X9UCU5_9ACTN</name>
<evidence type="ECO:0000256" key="2">
    <source>
        <dbReference type="SAM" id="Phobius"/>
    </source>
</evidence>
<dbReference type="PANTHER" id="PTHR42867:SF1">
    <property type="entry name" value="MEMBRANE PROTEIN-RELATED"/>
    <property type="match status" value="1"/>
</dbReference>
<dbReference type="InterPro" id="IPR010787">
    <property type="entry name" value="DUF1385"/>
</dbReference>
<sequence length="362" mass="38639">MPNNDRPIAEEGELFATHIGGAATLEGVMMRGRDHWAVAVRCEDGSIYTEEHDLPAPESRSAWTKLPLVRGCVSLVSSLSLSYKAMEIAAEHAFEEDDAPGKSSPVGKSCAAESPDKPATASSTADACAPSQNSQHDEQTSSDGSGWQFVLSTAFGLALGMGLFVALPVGLSNLLMGPLTSDNTVAWNLCEALLRIIVLIAYVGGIGLVPDMARLYGYHGAEHQSIHCFEHGLPLTPENAAKFSRIHVRCGTAFLVMTVMVAIVVHTLVPVGAWADGLGLVGILRSLFVFASRIAMLPLVAGLSYEVTVKWAGSHPDNPLVKIALWPGLMMQKLTTRTADEGMLECAIAALKLVDEHERKAR</sequence>
<protein>
    <submittedName>
        <fullName evidence="3">DUF1385 domain-containing protein</fullName>
    </submittedName>
</protein>
<dbReference type="EMBL" id="JABBCP010000006">
    <property type="protein sequence ID" value="NMF56126.1"/>
    <property type="molecule type" value="Genomic_DNA"/>
</dbReference>
<feature type="transmembrane region" description="Helical" evidence="2">
    <location>
        <begin position="149"/>
        <end position="172"/>
    </location>
</feature>
<dbReference type="AlphaFoldDB" id="A0A7X9UCU5"/>
<proteinExistence type="predicted"/>
<reference evidence="3 4" key="1">
    <citation type="submission" date="2020-04" db="EMBL/GenBank/DDBJ databases">
        <title>Collinsella sp. KGMB02528 nov., an anaerobic actinobacterium isolated from human feces.</title>
        <authorList>
            <person name="Han K.-I."/>
            <person name="Eom M.K."/>
            <person name="Kim J.-S."/>
            <person name="Lee K.C."/>
            <person name="Suh M.K."/>
            <person name="Park S.-H."/>
            <person name="Lee J.H."/>
            <person name="Kang S.W."/>
            <person name="Park J.-E."/>
            <person name="Oh B.S."/>
            <person name="Yu S.Y."/>
            <person name="Choi S.-H."/>
            <person name="Lee D.H."/>
            <person name="Yoon H."/>
            <person name="Kim B.-Y."/>
            <person name="Lee J.H."/>
            <person name="Lee J.-S."/>
        </authorList>
    </citation>
    <scope>NUCLEOTIDE SEQUENCE [LARGE SCALE GENOMIC DNA]</scope>
    <source>
        <strain evidence="3 4">KGMB02528</strain>
    </source>
</reference>
<dbReference type="Proteomes" id="UP000546970">
    <property type="component" value="Unassembled WGS sequence"/>
</dbReference>
<dbReference type="RefSeq" id="WP_169277735.1">
    <property type="nucleotide sequence ID" value="NZ_JABBCP010000006.1"/>
</dbReference>
<keyword evidence="2" id="KW-0812">Transmembrane</keyword>
<feature type="region of interest" description="Disordered" evidence="1">
    <location>
        <begin position="95"/>
        <end position="142"/>
    </location>
</feature>
<feature type="compositionally biased region" description="Polar residues" evidence="1">
    <location>
        <begin position="120"/>
        <end position="134"/>
    </location>
</feature>
<feature type="transmembrane region" description="Helical" evidence="2">
    <location>
        <begin position="252"/>
        <end position="275"/>
    </location>
</feature>
<evidence type="ECO:0000313" key="3">
    <source>
        <dbReference type="EMBL" id="NMF56126.1"/>
    </source>
</evidence>
<keyword evidence="4" id="KW-1185">Reference proteome</keyword>
<feature type="transmembrane region" description="Helical" evidence="2">
    <location>
        <begin position="287"/>
        <end position="305"/>
    </location>
</feature>
<keyword evidence="2" id="KW-0472">Membrane</keyword>
<gene>
    <name evidence="3" type="ORF">HF320_07270</name>
</gene>
<feature type="transmembrane region" description="Helical" evidence="2">
    <location>
        <begin position="192"/>
        <end position="209"/>
    </location>
</feature>
<dbReference type="Pfam" id="PF07136">
    <property type="entry name" value="DUF1385"/>
    <property type="match status" value="1"/>
</dbReference>
<evidence type="ECO:0000313" key="4">
    <source>
        <dbReference type="Proteomes" id="UP000546970"/>
    </source>
</evidence>
<dbReference type="PANTHER" id="PTHR42867">
    <property type="entry name" value="MEMBRANE PROTEIN-RELATED"/>
    <property type="match status" value="1"/>
</dbReference>
<evidence type="ECO:0000256" key="1">
    <source>
        <dbReference type="SAM" id="MobiDB-lite"/>
    </source>
</evidence>
<accession>A0A7X9UCU5</accession>
<comment type="caution">
    <text evidence="3">The sequence shown here is derived from an EMBL/GenBank/DDBJ whole genome shotgun (WGS) entry which is preliminary data.</text>
</comment>
<organism evidence="3 4">
    <name type="scientific">Collinsella acetigenes</name>
    <dbReference type="NCBI Taxonomy" id="2713419"/>
    <lineage>
        <taxon>Bacteria</taxon>
        <taxon>Bacillati</taxon>
        <taxon>Actinomycetota</taxon>
        <taxon>Coriobacteriia</taxon>
        <taxon>Coriobacteriales</taxon>
        <taxon>Coriobacteriaceae</taxon>
        <taxon>Collinsella</taxon>
    </lineage>
</organism>
<keyword evidence="2" id="KW-1133">Transmembrane helix</keyword>